<feature type="domain" description="CobQ/CobB/MinD/ParA nucleotide binding" evidence="4">
    <location>
        <begin position="133"/>
        <end position="307"/>
    </location>
</feature>
<dbReference type="InterPro" id="IPR002586">
    <property type="entry name" value="CobQ/CobB/MinD/ParA_Nub-bd_dom"/>
</dbReference>
<organism evidence="5 6">
    <name type="scientific">Roseospira navarrensis</name>
    <dbReference type="NCBI Taxonomy" id="140058"/>
    <lineage>
        <taxon>Bacteria</taxon>
        <taxon>Pseudomonadati</taxon>
        <taxon>Pseudomonadota</taxon>
        <taxon>Alphaproteobacteria</taxon>
        <taxon>Rhodospirillales</taxon>
        <taxon>Rhodospirillaceae</taxon>
        <taxon>Roseospira</taxon>
    </lineage>
</organism>
<dbReference type="PANTHER" id="PTHR32309">
    <property type="entry name" value="TYROSINE-PROTEIN KINASE"/>
    <property type="match status" value="1"/>
</dbReference>
<comment type="caution">
    <text evidence="5">The sequence shown here is derived from an EMBL/GenBank/DDBJ whole genome shotgun (WGS) entry which is preliminary data.</text>
</comment>
<dbReference type="Gene3D" id="3.40.50.300">
    <property type="entry name" value="P-loop containing nucleotide triphosphate hydrolases"/>
    <property type="match status" value="1"/>
</dbReference>
<proteinExistence type="predicted"/>
<dbReference type="InterPro" id="IPR005702">
    <property type="entry name" value="Wzc-like_C"/>
</dbReference>
<evidence type="ECO:0000256" key="2">
    <source>
        <dbReference type="ARBA" id="ARBA00022840"/>
    </source>
</evidence>
<keyword evidence="6" id="KW-1185">Reference proteome</keyword>
<dbReference type="GO" id="GO:0004713">
    <property type="term" value="F:protein tyrosine kinase activity"/>
    <property type="evidence" value="ECO:0007669"/>
    <property type="project" value="TreeGrafter"/>
</dbReference>
<dbReference type="InterPro" id="IPR050445">
    <property type="entry name" value="Bact_polysacc_biosynth/exp"/>
</dbReference>
<feature type="compositionally biased region" description="Basic and acidic residues" evidence="3">
    <location>
        <begin position="1"/>
        <end position="26"/>
    </location>
</feature>
<dbReference type="EMBL" id="WIVE01000003">
    <property type="protein sequence ID" value="MQX35345.1"/>
    <property type="molecule type" value="Genomic_DNA"/>
</dbReference>
<keyword evidence="2" id="KW-0067">ATP-binding</keyword>
<dbReference type="InterPro" id="IPR027417">
    <property type="entry name" value="P-loop_NTPase"/>
</dbReference>
<protein>
    <submittedName>
        <fullName evidence="5">Exopolysaccharide biosynthesis protein</fullName>
    </submittedName>
</protein>
<name>A0A7X1ZB85_9PROT</name>
<evidence type="ECO:0000313" key="6">
    <source>
        <dbReference type="Proteomes" id="UP000434582"/>
    </source>
</evidence>
<keyword evidence="1" id="KW-0547">Nucleotide-binding</keyword>
<dbReference type="AlphaFoldDB" id="A0A7X1ZB85"/>
<dbReference type="Proteomes" id="UP000434582">
    <property type="component" value="Unassembled WGS sequence"/>
</dbReference>
<evidence type="ECO:0000256" key="3">
    <source>
        <dbReference type="SAM" id="MobiDB-lite"/>
    </source>
</evidence>
<dbReference type="CDD" id="cd05387">
    <property type="entry name" value="BY-kinase"/>
    <property type="match status" value="1"/>
</dbReference>
<dbReference type="PANTHER" id="PTHR32309:SF13">
    <property type="entry name" value="FERRIC ENTEROBACTIN TRANSPORT PROTEIN FEPE"/>
    <property type="match status" value="1"/>
</dbReference>
<dbReference type="SUPFAM" id="SSF52540">
    <property type="entry name" value="P-loop containing nucleoside triphosphate hydrolases"/>
    <property type="match status" value="1"/>
</dbReference>
<dbReference type="Pfam" id="PF01656">
    <property type="entry name" value="CbiA"/>
    <property type="match status" value="1"/>
</dbReference>
<reference evidence="5 6" key="1">
    <citation type="submission" date="2019-10" db="EMBL/GenBank/DDBJ databases">
        <title>Draft whole-genome sequence of the purple nonsulfur photosynthetic bacterium Roseospira navarrensis DSM 15114.</title>
        <authorList>
            <person name="Kyndt J.A."/>
            <person name="Meyer T.E."/>
        </authorList>
    </citation>
    <scope>NUCLEOTIDE SEQUENCE [LARGE SCALE GENOMIC DNA]</scope>
    <source>
        <strain evidence="5 6">DSM 15114</strain>
    </source>
</reference>
<gene>
    <name evidence="5" type="ORF">GHC57_02320</name>
</gene>
<evidence type="ECO:0000259" key="4">
    <source>
        <dbReference type="Pfam" id="PF01656"/>
    </source>
</evidence>
<feature type="region of interest" description="Disordered" evidence="3">
    <location>
        <begin position="1"/>
        <end position="69"/>
    </location>
</feature>
<accession>A0A7X1ZB85</accession>
<dbReference type="GO" id="GO:0005886">
    <property type="term" value="C:plasma membrane"/>
    <property type="evidence" value="ECO:0007669"/>
    <property type="project" value="TreeGrafter"/>
</dbReference>
<evidence type="ECO:0000256" key="1">
    <source>
        <dbReference type="ARBA" id="ARBA00022741"/>
    </source>
</evidence>
<dbReference type="RefSeq" id="WP_153340741.1">
    <property type="nucleotide sequence ID" value="NZ_WIVE01000003.1"/>
</dbReference>
<evidence type="ECO:0000313" key="5">
    <source>
        <dbReference type="EMBL" id="MQX35345.1"/>
    </source>
</evidence>
<sequence length="315" mass="34704">MDKIQKALEKSWLERDRDQAAQRREGSAPARPSPPVNGVPATRQGSAPSPTVQQPVRTGPTRSPMPVPAADETDQIADISYTQTRVNPITPKGLEKRRLIAGLPQHAYADTFRILRTRVLQRMEQNGYRTIGVLSSVGQEGKSLVASNLAISLANILTRTVLLVDLDLRAPSIHTYFGVSPEPGLMGYLREGRALSDCLVNPGIDRLVLLPNGRPAINSAELLTMPRMTGLAKELRETYRDRVIIYDLAPLLHTDDALAFMHHIDCCLMVASEGRTTENELKQAVSLLKGHKLIGTVMNRSTETAKHVKKSRATR</sequence>
<dbReference type="OrthoDB" id="230260at2"/>
<feature type="compositionally biased region" description="Polar residues" evidence="3">
    <location>
        <begin position="43"/>
        <end position="56"/>
    </location>
</feature>